<accession>A0A2T3ITK8</accession>
<dbReference type="RefSeq" id="WP_107350825.1">
    <property type="nucleotide sequence ID" value="NZ_PYMH01000013.1"/>
</dbReference>
<evidence type="ECO:0000313" key="1">
    <source>
        <dbReference type="EMBL" id="PSU31694.1"/>
    </source>
</evidence>
<protein>
    <submittedName>
        <fullName evidence="1">Uncharacterized protein</fullName>
    </submittedName>
</protein>
<dbReference type="EMBL" id="PYMH01000013">
    <property type="protein sequence ID" value="PSU31694.1"/>
    <property type="molecule type" value="Genomic_DNA"/>
</dbReference>
<proteinExistence type="predicted"/>
<reference evidence="1 2" key="1">
    <citation type="submission" date="2018-03" db="EMBL/GenBank/DDBJ databases">
        <title>Whole genome sequencing of Histamine producing bacteria.</title>
        <authorList>
            <person name="Butler K."/>
        </authorList>
    </citation>
    <scope>NUCLEOTIDE SEQUENCE [LARGE SCALE GENOMIC DNA]</scope>
    <source>
        <strain evidence="1 2">JCM 13586</strain>
    </source>
</reference>
<dbReference type="AlphaFoldDB" id="A0A2T3ITK8"/>
<dbReference type="Proteomes" id="UP000241222">
    <property type="component" value="Unassembled WGS sequence"/>
</dbReference>
<gene>
    <name evidence="1" type="ORF">C9I99_21135</name>
</gene>
<organism evidence="1 2">
    <name type="scientific">Photobacterium lutimaris</name>
    <dbReference type="NCBI Taxonomy" id="388278"/>
    <lineage>
        <taxon>Bacteria</taxon>
        <taxon>Pseudomonadati</taxon>
        <taxon>Pseudomonadota</taxon>
        <taxon>Gammaproteobacteria</taxon>
        <taxon>Vibrionales</taxon>
        <taxon>Vibrionaceae</taxon>
        <taxon>Photobacterium</taxon>
    </lineage>
</organism>
<comment type="caution">
    <text evidence="1">The sequence shown here is derived from an EMBL/GenBank/DDBJ whole genome shotgun (WGS) entry which is preliminary data.</text>
</comment>
<sequence>MEITYTEQESKLTEQLRSFAPEVADQRLNEVVESVITSANKEVYSLLAITGKTVIVFELGLGHNFNTVKHNFSSAQAIIEIRPNRNKWFKLQACKIKMSRALKKSSELEVGSNLASVRGMLTVHDDGTLPNQPNYWRRWVQKFKDAGNEVMYRYMVEALRTNQDLDPNQQKTPS</sequence>
<keyword evidence="2" id="KW-1185">Reference proteome</keyword>
<name>A0A2T3ITK8_9GAMM</name>
<evidence type="ECO:0000313" key="2">
    <source>
        <dbReference type="Proteomes" id="UP000241222"/>
    </source>
</evidence>